<feature type="compositionally biased region" description="Polar residues" evidence="12">
    <location>
        <begin position="1139"/>
        <end position="1157"/>
    </location>
</feature>
<dbReference type="PROSITE" id="PS51292">
    <property type="entry name" value="ZF_RING_CH"/>
    <property type="match status" value="1"/>
</dbReference>
<feature type="compositionally biased region" description="Basic and acidic residues" evidence="12">
    <location>
        <begin position="248"/>
        <end position="265"/>
    </location>
</feature>
<feature type="compositionally biased region" description="Low complexity" evidence="12">
    <location>
        <begin position="271"/>
        <end position="284"/>
    </location>
</feature>
<feature type="region of interest" description="Disordered" evidence="12">
    <location>
        <begin position="462"/>
        <end position="523"/>
    </location>
</feature>
<proteinExistence type="predicted"/>
<evidence type="ECO:0000256" key="6">
    <source>
        <dbReference type="ARBA" id="ARBA00022989"/>
    </source>
</evidence>
<comment type="caution">
    <text evidence="14">The sequence shown here is derived from an EMBL/GenBank/DDBJ whole genome shotgun (WGS) entry which is preliminary data.</text>
</comment>
<feature type="region of interest" description="Disordered" evidence="12">
    <location>
        <begin position="165"/>
        <end position="432"/>
    </location>
</feature>
<evidence type="ECO:0000313" key="15">
    <source>
        <dbReference type="Proteomes" id="UP000466442"/>
    </source>
</evidence>
<dbReference type="CDD" id="cd16701">
    <property type="entry name" value="RING_CH-C4HC3_MARCH5"/>
    <property type="match status" value="1"/>
</dbReference>
<feature type="compositionally biased region" description="Polar residues" evidence="12">
    <location>
        <begin position="423"/>
        <end position="432"/>
    </location>
</feature>
<evidence type="ECO:0000256" key="9">
    <source>
        <dbReference type="ARBA" id="ARBA00043044"/>
    </source>
</evidence>
<dbReference type="Pfam" id="PF12906">
    <property type="entry name" value="RINGv"/>
    <property type="match status" value="1"/>
</dbReference>
<dbReference type="OrthoDB" id="5817083at2759"/>
<feature type="region of interest" description="Disordered" evidence="12">
    <location>
        <begin position="1082"/>
        <end position="1106"/>
    </location>
</feature>
<dbReference type="GO" id="GO:0016020">
    <property type="term" value="C:membrane"/>
    <property type="evidence" value="ECO:0007669"/>
    <property type="project" value="UniProtKB-SubCell"/>
</dbReference>
<gene>
    <name evidence="14" type="ORF">GE061_009199</name>
</gene>
<dbReference type="PANTHER" id="PTHR46283">
    <property type="entry name" value="E3 UBIQUITIN-PROTEIN LIGASE MARCH5"/>
    <property type="match status" value="1"/>
</dbReference>
<feature type="region of interest" description="Disordered" evidence="12">
    <location>
        <begin position="1138"/>
        <end position="1157"/>
    </location>
</feature>
<evidence type="ECO:0000256" key="4">
    <source>
        <dbReference type="ARBA" id="ARBA00022771"/>
    </source>
</evidence>
<feature type="compositionally biased region" description="Polar residues" evidence="12">
    <location>
        <begin position="1091"/>
        <end position="1100"/>
    </location>
</feature>
<feature type="compositionally biased region" description="Polar residues" evidence="12">
    <location>
        <begin position="901"/>
        <end position="916"/>
    </location>
</feature>
<organism evidence="14 15">
    <name type="scientific">Apolygus lucorum</name>
    <name type="common">Small green plant bug</name>
    <name type="synonym">Lygocoris lucorum</name>
    <dbReference type="NCBI Taxonomy" id="248454"/>
    <lineage>
        <taxon>Eukaryota</taxon>
        <taxon>Metazoa</taxon>
        <taxon>Ecdysozoa</taxon>
        <taxon>Arthropoda</taxon>
        <taxon>Hexapoda</taxon>
        <taxon>Insecta</taxon>
        <taxon>Pterygota</taxon>
        <taxon>Neoptera</taxon>
        <taxon>Paraneoptera</taxon>
        <taxon>Hemiptera</taxon>
        <taxon>Heteroptera</taxon>
        <taxon>Panheteroptera</taxon>
        <taxon>Cimicomorpha</taxon>
        <taxon>Miridae</taxon>
        <taxon>Mirini</taxon>
        <taxon>Apolygus</taxon>
    </lineage>
</organism>
<dbReference type="InterPro" id="IPR013083">
    <property type="entry name" value="Znf_RING/FYVE/PHD"/>
</dbReference>
<dbReference type="GO" id="GO:0008270">
    <property type="term" value="F:zinc ion binding"/>
    <property type="evidence" value="ECO:0007669"/>
    <property type="project" value="UniProtKB-KW"/>
</dbReference>
<feature type="compositionally biased region" description="Polar residues" evidence="12">
    <location>
        <begin position="600"/>
        <end position="617"/>
    </location>
</feature>
<feature type="compositionally biased region" description="Polar residues" evidence="12">
    <location>
        <begin position="573"/>
        <end position="584"/>
    </location>
</feature>
<feature type="compositionally biased region" description="Basic and acidic residues" evidence="12">
    <location>
        <begin position="60"/>
        <end position="73"/>
    </location>
</feature>
<sequence length="1472" mass="156420">MSQSNKSDPKKPNSKDNKNKPVPVSEGLSADTSEEVVSAVNQYFGIGRDPSTTTAFNKKTGNEHEDIVDKAPSEKNNQAAPVSTREDSDLRKPETSKSSTSKPSQSQAHNIRSARDQNTGRILTRSVSDKLFDQKHQGSENVSLDPTESVVSIVTQSFGIGQDEKAAKKPTNVHNDQIVAVSQQVIDNHDTPNEAKKQTSNSKVPSTVTAKQKSSPETSTKGDNLSAERKTSPESTGRKSHPVIDSTFDDHKNVRRLTETKEPSSKRVTIVPTVESTPSESVVSAVTDFFGISNSAPISSPVSKMNVAPQQPITGARSNLKDSRQQDETKVASKTNPDPVGKVQPSSPGFSNEGETTRTIKTGDTADSKGTPTVATAATKPSTPQKSPTPLPRKAMESKVLPPSTTSAKGPEKGGASKVETPAPSTLGLTPSESVVTAVTDYFGISNSAPISAPISKQNIASQQPITGTPVNLKDPRKLEEKKVAPKTNLDTAGKVQPDSTAANNENVIKTGQDVSESPDSKYTPIGAAVASKVITTQKASTPQVTKAADKNSPLVNSTKGSDKVVAGKVETSAPSSIGVTPSESVVTAVTDFFGISHSVSTGATMQTGPQQTTTAKETPPGATVAPIAVVSPQTNKDNKKPYTSTAPQPEKKPEPIKPPLGFTSQAHQSQTASADESKSPLMSKYPDSKVPQTSTSSVKNLNVAANEIITPKDQTDINLKTSSKLTSPSNVYINKSPPVSVDINKGGKDGVGLPISDIGTGEQNAETPRTMDEAKQPIATGARSLLSPLAVQGTDSPGSKDPKFQSIPTSRISDDNKISGSTKTLPSSPPSQGEIDAISSTGKSQPVVVASSGKSHPVVPSKTETSRTLNEQTIPETVETTSNTPSSSPVTVKNIPPVVVSTQDIGTSKGKSSNFPEDRVAQEPSKATDLKAHSVPTDVKQHPQQVAGSPKIVPSSPPSQAAVNVGNITGQSQPIAVASSEKSEPVSASMTETPRTLNEQNFPEPITTYSNVSPSSPATATNMPPVAVVAQGTSNNKGRSSNLPEDRTALESSKAVDSKAHPVLAAASLQSQTVAANSIETPRTFEGQRSLGTSSSASTKPAVPAGAEVNTIPVPVTGNAIDRRSNKVHNMNVPPSPIQSTAPSAGVSHTGSAALTGITSPNRGSYTSTGTARQCWICFATDEDELGMHWIQPCKCKGTTKWVHQSCLQMWVDEKLREHKEKKVACPQCRTEYLIYLPQANILVRSLDQVDNVIYRICPFIAAGVVIGSFYWNAVTYGAIVMLQVAGSEGAGAVMETFQPTVIIVGLPFIPLSLIVFRLFQWEDSFLYILRTTSHCIPPLQYLLPGHVMNETGMVTDAPETTAMSFQRVLAGALLTPVIAKICGNLFFRSVESPVWRTLFGGALFISVKGLIKMYHKQQTYKRLSRRKILDYTEENKRIIEMSRPVMMSPVAPTPLRFQFVASVERRTRRR</sequence>
<feature type="compositionally biased region" description="Polar residues" evidence="12">
    <location>
        <begin position="198"/>
        <end position="223"/>
    </location>
</feature>
<feature type="compositionally biased region" description="Basic and acidic residues" evidence="12">
    <location>
        <begin position="319"/>
        <end position="331"/>
    </location>
</feature>
<evidence type="ECO:0000256" key="7">
    <source>
        <dbReference type="ARBA" id="ARBA00023136"/>
    </source>
</evidence>
<feature type="transmembrane region" description="Helical" evidence="13">
    <location>
        <begin position="1254"/>
        <end position="1273"/>
    </location>
</feature>
<feature type="compositionally biased region" description="Polar residues" evidence="12">
    <location>
        <begin position="959"/>
        <end position="975"/>
    </location>
</feature>
<accession>A0A6A4JTW7</accession>
<evidence type="ECO:0000256" key="12">
    <source>
        <dbReference type="SAM" id="MobiDB-lite"/>
    </source>
</evidence>
<evidence type="ECO:0000256" key="3">
    <source>
        <dbReference type="ARBA" id="ARBA00022723"/>
    </source>
</evidence>
<feature type="region of interest" description="Disordered" evidence="12">
    <location>
        <begin position="540"/>
        <end position="584"/>
    </location>
</feature>
<feature type="compositionally biased region" description="Low complexity" evidence="12">
    <location>
        <begin position="876"/>
        <end position="893"/>
    </location>
</feature>
<keyword evidence="4" id="KW-0863">Zinc-finger</keyword>
<evidence type="ECO:0000256" key="13">
    <source>
        <dbReference type="SAM" id="Phobius"/>
    </source>
</evidence>
<dbReference type="InterPro" id="IPR011016">
    <property type="entry name" value="Znf_RING-CH"/>
</dbReference>
<dbReference type="EMBL" id="WIXP02000002">
    <property type="protein sequence ID" value="KAF6214456.1"/>
    <property type="molecule type" value="Genomic_DNA"/>
</dbReference>
<feature type="compositionally biased region" description="Polar residues" evidence="12">
    <location>
        <begin position="691"/>
        <end position="701"/>
    </location>
</feature>
<keyword evidence="7 13" id="KW-0472">Membrane</keyword>
<dbReference type="Proteomes" id="UP000466442">
    <property type="component" value="Unassembled WGS sequence"/>
</dbReference>
<feature type="compositionally biased region" description="Polar residues" evidence="12">
    <location>
        <begin position="632"/>
        <end position="647"/>
    </location>
</feature>
<feature type="region of interest" description="Disordered" evidence="12">
    <location>
        <begin position="600"/>
        <end position="1051"/>
    </location>
</feature>
<evidence type="ECO:0000256" key="8">
    <source>
        <dbReference type="ARBA" id="ARBA00040151"/>
    </source>
</evidence>
<feature type="transmembrane region" description="Helical" evidence="13">
    <location>
        <begin position="1302"/>
        <end position="1321"/>
    </location>
</feature>
<feature type="compositionally biased region" description="Polar residues" evidence="12">
    <location>
        <begin position="987"/>
        <end position="1023"/>
    </location>
</feature>
<dbReference type="PROSITE" id="PS50089">
    <property type="entry name" value="ZF_RING_2"/>
    <property type="match status" value="1"/>
</dbReference>
<feature type="transmembrane region" description="Helical" evidence="13">
    <location>
        <begin position="1395"/>
        <end position="1413"/>
    </location>
</feature>
<feature type="compositionally biased region" description="Basic and acidic residues" evidence="12">
    <location>
        <begin position="127"/>
        <end position="138"/>
    </location>
</feature>
<feature type="compositionally biased region" description="Basic and acidic residues" evidence="12">
    <location>
        <begin position="187"/>
        <end position="197"/>
    </location>
</feature>
<feature type="compositionally biased region" description="Polar residues" evidence="12">
    <location>
        <begin position="1032"/>
        <end position="1044"/>
    </location>
</feature>
<feature type="compositionally biased region" description="Basic and acidic residues" evidence="12">
    <location>
        <begin position="917"/>
        <end position="933"/>
    </location>
</feature>
<comment type="subcellular location">
    <subcellularLocation>
        <location evidence="1">Membrane</location>
        <topology evidence="1">Multi-pass membrane protein</topology>
    </subcellularLocation>
</comment>
<feature type="compositionally biased region" description="Low complexity" evidence="12">
    <location>
        <begin position="96"/>
        <end position="107"/>
    </location>
</feature>
<feature type="compositionally biased region" description="Polar residues" evidence="12">
    <location>
        <begin position="172"/>
        <end position="186"/>
    </location>
</feature>
<feature type="compositionally biased region" description="Basic and acidic residues" evidence="12">
    <location>
        <begin position="7"/>
        <end position="19"/>
    </location>
</feature>
<evidence type="ECO:0000256" key="2">
    <source>
        <dbReference type="ARBA" id="ARBA00022692"/>
    </source>
</evidence>
<keyword evidence="5" id="KW-0862">Zinc</keyword>
<dbReference type="SUPFAM" id="SSF57850">
    <property type="entry name" value="RING/U-box"/>
    <property type="match status" value="1"/>
</dbReference>
<feature type="compositionally biased region" description="Polar residues" evidence="12">
    <location>
        <begin position="139"/>
        <end position="149"/>
    </location>
</feature>
<reference evidence="14" key="1">
    <citation type="journal article" date="2021" name="Mol. Ecol. Resour.">
        <title>Apolygus lucorum genome provides insights into omnivorousness and mesophyll feeding.</title>
        <authorList>
            <person name="Liu Y."/>
            <person name="Liu H."/>
            <person name="Wang H."/>
            <person name="Huang T."/>
            <person name="Liu B."/>
            <person name="Yang B."/>
            <person name="Yin L."/>
            <person name="Li B."/>
            <person name="Zhang Y."/>
            <person name="Zhang S."/>
            <person name="Jiang F."/>
            <person name="Zhang X."/>
            <person name="Ren Y."/>
            <person name="Wang B."/>
            <person name="Wang S."/>
            <person name="Lu Y."/>
            <person name="Wu K."/>
            <person name="Fan W."/>
            <person name="Wang G."/>
        </authorList>
    </citation>
    <scope>NUCLEOTIDE SEQUENCE</scope>
    <source>
        <strain evidence="14">12Hb</strain>
    </source>
</reference>
<feature type="compositionally biased region" description="Low complexity" evidence="12">
    <location>
        <begin position="379"/>
        <end position="388"/>
    </location>
</feature>
<keyword evidence="2 13" id="KW-0812">Transmembrane</keyword>
<feature type="region of interest" description="Disordered" evidence="12">
    <location>
        <begin position="1"/>
        <end position="149"/>
    </location>
</feature>
<feature type="compositionally biased region" description="Basic and acidic residues" evidence="12">
    <location>
        <begin position="84"/>
        <end position="95"/>
    </location>
</feature>
<feature type="compositionally biased region" description="Polar residues" evidence="12">
    <location>
        <begin position="292"/>
        <end position="317"/>
    </location>
</feature>
<evidence type="ECO:0000256" key="11">
    <source>
        <dbReference type="ARBA" id="ARBA00043231"/>
    </source>
</evidence>
<protein>
    <recommendedName>
        <fullName evidence="8">E3 ubiquitin-protein ligase MARCHF5</fullName>
    </recommendedName>
    <alternativeName>
        <fullName evidence="10">Membrane-associated RING finger protein 5</fullName>
    </alternativeName>
    <alternativeName>
        <fullName evidence="9">Membrane-associated RING-CH protein V</fullName>
    </alternativeName>
    <alternativeName>
        <fullName evidence="11">RING-type E3 ubiquitin transferase MARCHF5</fullName>
    </alternativeName>
</protein>
<feature type="compositionally biased region" description="Basic and acidic residues" evidence="12">
    <location>
        <begin position="474"/>
        <end position="484"/>
    </location>
</feature>
<feature type="compositionally biased region" description="Polar residues" evidence="12">
    <location>
        <begin position="663"/>
        <end position="675"/>
    </location>
</feature>
<evidence type="ECO:0000256" key="5">
    <source>
        <dbReference type="ARBA" id="ARBA00022833"/>
    </source>
</evidence>
<name>A0A6A4JTW7_APOLU</name>
<dbReference type="SMART" id="SM00744">
    <property type="entry name" value="RINGv"/>
    <property type="match status" value="1"/>
</dbReference>
<keyword evidence="6 13" id="KW-1133">Transmembrane helix</keyword>
<keyword evidence="3" id="KW-0479">Metal-binding</keyword>
<feature type="compositionally biased region" description="Polar residues" evidence="12">
    <location>
        <begin position="50"/>
        <end position="59"/>
    </location>
</feature>
<feature type="compositionally biased region" description="Polar residues" evidence="12">
    <location>
        <begin position="863"/>
        <end position="875"/>
    </location>
</feature>
<evidence type="ECO:0000313" key="14">
    <source>
        <dbReference type="EMBL" id="KAF6214456.1"/>
    </source>
</evidence>
<keyword evidence="15" id="KW-1185">Reference proteome</keyword>
<dbReference type="InterPro" id="IPR001841">
    <property type="entry name" value="Znf_RING"/>
</dbReference>
<feature type="compositionally biased region" description="Polar residues" evidence="12">
    <location>
        <begin position="344"/>
        <end position="362"/>
    </location>
</feature>
<feature type="compositionally biased region" description="Polar residues" evidence="12">
    <location>
        <begin position="498"/>
        <end position="518"/>
    </location>
</feature>
<evidence type="ECO:0000256" key="10">
    <source>
        <dbReference type="ARBA" id="ARBA00043185"/>
    </source>
</evidence>
<dbReference type="Gene3D" id="3.30.40.10">
    <property type="entry name" value="Zinc/RING finger domain, C3HC4 (zinc finger)"/>
    <property type="match status" value="1"/>
</dbReference>
<evidence type="ECO:0000256" key="1">
    <source>
        <dbReference type="ARBA" id="ARBA00004141"/>
    </source>
</evidence>
<feature type="compositionally biased region" description="Polar residues" evidence="12">
    <location>
        <begin position="717"/>
        <end position="734"/>
    </location>
</feature>